<reference evidence="1" key="1">
    <citation type="journal article" date="2020" name="Stud. Mycol.">
        <title>101 Dothideomycetes genomes: a test case for predicting lifestyles and emergence of pathogens.</title>
        <authorList>
            <person name="Haridas S."/>
            <person name="Albert R."/>
            <person name="Binder M."/>
            <person name="Bloem J."/>
            <person name="Labutti K."/>
            <person name="Salamov A."/>
            <person name="Andreopoulos B."/>
            <person name="Baker S."/>
            <person name="Barry K."/>
            <person name="Bills G."/>
            <person name="Bluhm B."/>
            <person name="Cannon C."/>
            <person name="Castanera R."/>
            <person name="Culley D."/>
            <person name="Daum C."/>
            <person name="Ezra D."/>
            <person name="Gonzalez J."/>
            <person name="Henrissat B."/>
            <person name="Kuo A."/>
            <person name="Liang C."/>
            <person name="Lipzen A."/>
            <person name="Lutzoni F."/>
            <person name="Magnuson J."/>
            <person name="Mondo S."/>
            <person name="Nolan M."/>
            <person name="Ohm R."/>
            <person name="Pangilinan J."/>
            <person name="Park H.-J."/>
            <person name="Ramirez L."/>
            <person name="Alfaro M."/>
            <person name="Sun H."/>
            <person name="Tritt A."/>
            <person name="Yoshinaga Y."/>
            <person name="Zwiers L.-H."/>
            <person name="Turgeon B."/>
            <person name="Goodwin S."/>
            <person name="Spatafora J."/>
            <person name="Crous P."/>
            <person name="Grigoriev I."/>
        </authorList>
    </citation>
    <scope>NUCLEOTIDE SEQUENCE</scope>
    <source>
        <strain evidence="1">CBS 627.86</strain>
    </source>
</reference>
<keyword evidence="2" id="KW-1185">Reference proteome</keyword>
<proteinExistence type="predicted"/>
<organism evidence="1 2">
    <name type="scientific">Lophiotrema nucula</name>
    <dbReference type="NCBI Taxonomy" id="690887"/>
    <lineage>
        <taxon>Eukaryota</taxon>
        <taxon>Fungi</taxon>
        <taxon>Dikarya</taxon>
        <taxon>Ascomycota</taxon>
        <taxon>Pezizomycotina</taxon>
        <taxon>Dothideomycetes</taxon>
        <taxon>Pleosporomycetidae</taxon>
        <taxon>Pleosporales</taxon>
        <taxon>Lophiotremataceae</taxon>
        <taxon>Lophiotrema</taxon>
    </lineage>
</organism>
<dbReference type="Proteomes" id="UP000799770">
    <property type="component" value="Unassembled WGS sequence"/>
</dbReference>
<gene>
    <name evidence="1" type="ORF">BDV96DRAFT_569206</name>
</gene>
<dbReference type="EMBL" id="ML977317">
    <property type="protein sequence ID" value="KAF2118081.1"/>
    <property type="molecule type" value="Genomic_DNA"/>
</dbReference>
<dbReference type="AlphaFoldDB" id="A0A6A5ZIB3"/>
<accession>A0A6A5ZIB3</accession>
<evidence type="ECO:0000313" key="2">
    <source>
        <dbReference type="Proteomes" id="UP000799770"/>
    </source>
</evidence>
<evidence type="ECO:0000313" key="1">
    <source>
        <dbReference type="EMBL" id="KAF2118081.1"/>
    </source>
</evidence>
<sequence>MRLHSLLLSELPRTRLARSQAGLQTVPQIFGRRSPLNGTSSSALLRRTRGYSPIHLDWHRNPGHVRRYRCGHRITRYT</sequence>
<protein>
    <submittedName>
        <fullName evidence="1">Uncharacterized protein</fullName>
    </submittedName>
</protein>
<name>A0A6A5ZIB3_9PLEO</name>